<dbReference type="InterPro" id="IPR019314">
    <property type="entry name" value="BORCS6"/>
</dbReference>
<evidence type="ECO:0000313" key="3">
    <source>
        <dbReference type="EMBL" id="EGG17126.1"/>
    </source>
</evidence>
<feature type="compositionally biased region" description="Basic and acidic residues" evidence="1">
    <location>
        <begin position="303"/>
        <end position="335"/>
    </location>
</feature>
<feature type="compositionally biased region" description="Low complexity" evidence="1">
    <location>
        <begin position="77"/>
        <end position="91"/>
    </location>
</feature>
<feature type="compositionally biased region" description="Basic and acidic residues" evidence="1">
    <location>
        <begin position="186"/>
        <end position="195"/>
    </location>
</feature>
<feature type="compositionally biased region" description="Low complexity" evidence="1">
    <location>
        <begin position="210"/>
        <end position="251"/>
    </location>
</feature>
<dbReference type="GO" id="GO:0032418">
    <property type="term" value="P:lysosome localization"/>
    <property type="evidence" value="ECO:0007669"/>
    <property type="project" value="TreeGrafter"/>
</dbReference>
<dbReference type="Proteomes" id="UP000007797">
    <property type="component" value="Unassembled WGS sequence"/>
</dbReference>
<dbReference type="PANTHER" id="PTHR13440:SF7">
    <property type="entry name" value="BLOC-1 RELATED COMPLEX SUBUNIT 6"/>
    <property type="match status" value="1"/>
</dbReference>
<feature type="region of interest" description="Disordered" evidence="1">
    <location>
        <begin position="1"/>
        <end position="195"/>
    </location>
</feature>
<gene>
    <name evidence="3" type="ORF">DFA_08108</name>
</gene>
<dbReference type="KEGG" id="dfa:DFA_08108"/>
<reference evidence="4" key="1">
    <citation type="journal article" date="2011" name="Genome Res.">
        <title>Phylogeny-wide analysis of social amoeba genomes highlights ancient origins for complex intercellular communication.</title>
        <authorList>
            <person name="Heidel A.J."/>
            <person name="Lawal H.M."/>
            <person name="Felder M."/>
            <person name="Schilde C."/>
            <person name="Helps N.R."/>
            <person name="Tunggal B."/>
            <person name="Rivero F."/>
            <person name="John U."/>
            <person name="Schleicher M."/>
            <person name="Eichinger L."/>
            <person name="Platzer M."/>
            <person name="Noegel A.A."/>
            <person name="Schaap P."/>
            <person name="Gloeckner G."/>
        </authorList>
    </citation>
    <scope>NUCLEOTIDE SEQUENCE [LARGE SCALE GENOMIC DNA]</scope>
    <source>
        <strain evidence="4">SH3</strain>
    </source>
</reference>
<dbReference type="AlphaFoldDB" id="F4Q567"/>
<dbReference type="PANTHER" id="PTHR13440">
    <property type="entry name" value="BLOC-1 RELATED COMPLEX SUBUNIT 6"/>
    <property type="match status" value="1"/>
</dbReference>
<feature type="region of interest" description="Disordered" evidence="1">
    <location>
        <begin position="210"/>
        <end position="350"/>
    </location>
</feature>
<dbReference type="Pfam" id="PF10157">
    <property type="entry name" value="BORCS6"/>
    <property type="match status" value="1"/>
</dbReference>
<dbReference type="InterPro" id="IPR046465">
    <property type="entry name" value="BORCS6_C"/>
</dbReference>
<dbReference type="OMA" id="GHYHKKY"/>
<evidence type="ECO:0000259" key="2">
    <source>
        <dbReference type="Pfam" id="PF10157"/>
    </source>
</evidence>
<feature type="compositionally biased region" description="Polar residues" evidence="1">
    <location>
        <begin position="137"/>
        <end position="158"/>
    </location>
</feature>
<evidence type="ECO:0000313" key="4">
    <source>
        <dbReference type="Proteomes" id="UP000007797"/>
    </source>
</evidence>
<dbReference type="EMBL" id="GL883021">
    <property type="protein sequence ID" value="EGG17126.1"/>
    <property type="molecule type" value="Genomic_DNA"/>
</dbReference>
<organism evidence="3 4">
    <name type="scientific">Cavenderia fasciculata</name>
    <name type="common">Slime mold</name>
    <name type="synonym">Dictyostelium fasciculatum</name>
    <dbReference type="NCBI Taxonomy" id="261658"/>
    <lineage>
        <taxon>Eukaryota</taxon>
        <taxon>Amoebozoa</taxon>
        <taxon>Evosea</taxon>
        <taxon>Eumycetozoa</taxon>
        <taxon>Dictyostelia</taxon>
        <taxon>Acytosteliales</taxon>
        <taxon>Cavenderiaceae</taxon>
        <taxon>Cavenderia</taxon>
    </lineage>
</organism>
<proteinExistence type="predicted"/>
<dbReference type="RefSeq" id="XP_004355610.1">
    <property type="nucleotide sequence ID" value="XM_004355557.1"/>
</dbReference>
<dbReference type="OrthoDB" id="21206at2759"/>
<protein>
    <recommendedName>
        <fullName evidence="2">BLOC-1-related complex subunit 6 C-terminal helix domain-containing protein</fullName>
    </recommendedName>
</protein>
<sequence>MNTNSQDNQQQHQQIEDTNQDIKKNEDDEEIASSTTSTTTTSTTTTTTMSINKDESKPTTTTYTATPNDQQQGGSDGTTTITDVQQQQQVGTSGGGGGDNNSFIDIDKTLKKVKDKKQKEREDRLAEMMGHYHKKYSSPTLDSANGQDQANGGTNQDEYGSLLEQEMTEEELLARQQRQHQRNQRKKDMLAEQMKKYHDQYQNLISDVNNILSSPSSLSGSNSSSAVVSPSQSPFTSSPNFLSSPVSLSSLQQHHEQLSTPQKSSPSLSSSSLPTSPSTEFKSIPIVSLKHQQQQQKDPSSSDLKEQEEKEEQEKEQLKEKQRLQDDEKEIEKRNQQQQQSQQPSNINDPSHILYFEHQDIPYLSNVGFATLKSIETDAIRCAESVVSLTRNLNYSLLLMSRMSVELFNTFKMSNEMTCLSVHDSINSVNGLINKCTELNDQTKILVQLQLKIKLIRECVDKFDTIFNLHPRAASADRD</sequence>
<feature type="compositionally biased region" description="Low complexity" evidence="1">
    <location>
        <begin position="33"/>
        <end position="48"/>
    </location>
</feature>
<evidence type="ECO:0000256" key="1">
    <source>
        <dbReference type="SAM" id="MobiDB-lite"/>
    </source>
</evidence>
<name>F4Q567_CACFS</name>
<feature type="compositionally biased region" description="Basic and acidic residues" evidence="1">
    <location>
        <begin position="105"/>
        <end position="126"/>
    </location>
</feature>
<accession>F4Q567</accession>
<keyword evidence="4" id="KW-1185">Reference proteome</keyword>
<feature type="compositionally biased region" description="Low complexity" evidence="1">
    <location>
        <begin position="258"/>
        <end position="279"/>
    </location>
</feature>
<feature type="compositionally biased region" description="Low complexity" evidence="1">
    <location>
        <begin position="1"/>
        <end position="17"/>
    </location>
</feature>
<dbReference type="GO" id="GO:0099078">
    <property type="term" value="C:BORC complex"/>
    <property type="evidence" value="ECO:0007669"/>
    <property type="project" value="TreeGrafter"/>
</dbReference>
<dbReference type="GeneID" id="14869345"/>
<feature type="domain" description="BLOC-1-related complex subunit 6 C-terminal helix" evidence="2">
    <location>
        <begin position="366"/>
        <end position="464"/>
    </location>
</feature>